<dbReference type="Gene3D" id="3.30.479.30">
    <property type="entry name" value="Band 7 domain"/>
    <property type="match status" value="1"/>
</dbReference>
<dbReference type="eggNOG" id="COG0330">
    <property type="taxonomic scope" value="Bacteria"/>
</dbReference>
<evidence type="ECO:0000256" key="1">
    <source>
        <dbReference type="SAM" id="Coils"/>
    </source>
</evidence>
<dbReference type="PANTHER" id="PTHR43327">
    <property type="entry name" value="STOMATIN-LIKE PROTEIN 2, MITOCHONDRIAL"/>
    <property type="match status" value="1"/>
</dbReference>
<dbReference type="CDD" id="cd03407">
    <property type="entry name" value="SPFH_like_u4"/>
    <property type="match status" value="1"/>
</dbReference>
<proteinExistence type="predicted"/>
<name>A0A087BE82_9BIFI</name>
<dbReference type="EMBL" id="JGZB01000002">
    <property type="protein sequence ID" value="KFI69332.1"/>
    <property type="molecule type" value="Genomic_DNA"/>
</dbReference>
<organism evidence="3 4">
    <name type="scientific">Bifidobacterium magnum</name>
    <dbReference type="NCBI Taxonomy" id="1692"/>
    <lineage>
        <taxon>Bacteria</taxon>
        <taxon>Bacillati</taxon>
        <taxon>Actinomycetota</taxon>
        <taxon>Actinomycetes</taxon>
        <taxon>Bifidobacteriales</taxon>
        <taxon>Bifidobacteriaceae</taxon>
        <taxon>Bifidobacterium</taxon>
    </lineage>
</organism>
<feature type="coiled-coil region" evidence="1">
    <location>
        <begin position="177"/>
        <end position="204"/>
    </location>
</feature>
<dbReference type="STRING" id="1692.BMAGN_1106"/>
<dbReference type="Pfam" id="PF01145">
    <property type="entry name" value="Band_7"/>
    <property type="match status" value="1"/>
</dbReference>
<dbReference type="InterPro" id="IPR036013">
    <property type="entry name" value="Band_7/SPFH_dom_sf"/>
</dbReference>
<evidence type="ECO:0000313" key="3">
    <source>
        <dbReference type="EMBL" id="KFI69332.1"/>
    </source>
</evidence>
<sequence length="302" mass="33408">MGALLLFIVVVAIVLMCMGIFVVQQQTAVIIERFGRFHRIVGAGIHCRIPGIDKIAKRVELRTRQDKFDLSAKTKDNVTIDMTVAVQYCVSTRQSQRVVDSGIYRSYYALSSPEDQMKSYIVDALRSTVPQFTLDSVFDEKDAIAENVRAQVFAHMIQYGYEVVGTLIQSIKLPRDVESAMNAINAAEREKVAAKSRAEAERIRVVTEAEAKAGAMKEAGRGIAEQRKAIAEGIKDSLATIRESGVTTAEANELFTFTQWADMMTDFAKNSHASTVVLPSNFKSGASMMEQMITANTADKYQ</sequence>
<dbReference type="AlphaFoldDB" id="A0A087BE82"/>
<feature type="domain" description="Band 7" evidence="2">
    <location>
        <begin position="18"/>
        <end position="185"/>
    </location>
</feature>
<reference evidence="3 4" key="1">
    <citation type="submission" date="2014-03" db="EMBL/GenBank/DDBJ databases">
        <title>Genomics of Bifidobacteria.</title>
        <authorList>
            <person name="Ventura M."/>
            <person name="Milani C."/>
            <person name="Lugli G.A."/>
        </authorList>
    </citation>
    <scope>NUCLEOTIDE SEQUENCE [LARGE SCALE GENOMIC DNA]</scope>
    <source>
        <strain evidence="3 4">LMG 11591</strain>
    </source>
</reference>
<dbReference type="PANTHER" id="PTHR43327:SF31">
    <property type="entry name" value="HYPERSENSITIVE-INDUCED RESPONSE PROTEIN 2"/>
    <property type="match status" value="1"/>
</dbReference>
<protein>
    <submittedName>
        <fullName evidence="3">SPFH domain/band 7 family protein</fullName>
    </submittedName>
</protein>
<comment type="caution">
    <text evidence="3">The sequence shown here is derived from an EMBL/GenBank/DDBJ whole genome shotgun (WGS) entry which is preliminary data.</text>
</comment>
<dbReference type="SUPFAM" id="SSF117892">
    <property type="entry name" value="Band 7/SPFH domain"/>
    <property type="match status" value="1"/>
</dbReference>
<dbReference type="SMART" id="SM00244">
    <property type="entry name" value="PHB"/>
    <property type="match status" value="1"/>
</dbReference>
<dbReference type="RefSeq" id="WP_022859709.1">
    <property type="nucleotide sequence ID" value="NZ_JGZB01000002.1"/>
</dbReference>
<keyword evidence="1" id="KW-0175">Coiled coil</keyword>
<evidence type="ECO:0000313" key="4">
    <source>
        <dbReference type="Proteomes" id="UP000029052"/>
    </source>
</evidence>
<keyword evidence="4" id="KW-1185">Reference proteome</keyword>
<dbReference type="InterPro" id="IPR050710">
    <property type="entry name" value="Band7/mec-2_domain"/>
</dbReference>
<accession>A0A087BE82</accession>
<dbReference type="Proteomes" id="UP000029052">
    <property type="component" value="Unassembled WGS sequence"/>
</dbReference>
<evidence type="ECO:0000259" key="2">
    <source>
        <dbReference type="SMART" id="SM00244"/>
    </source>
</evidence>
<dbReference type="InterPro" id="IPR001107">
    <property type="entry name" value="Band_7"/>
</dbReference>
<gene>
    <name evidence="3" type="ORF">BMAGN_1106</name>
</gene>